<name>S3MPW6_9GAMM</name>
<gene>
    <name evidence="2" type="ORF">F945_03539</name>
</gene>
<dbReference type="InterPro" id="IPR055259">
    <property type="entry name" value="YkvP/CgeB_Glyco_trans-like"/>
</dbReference>
<dbReference type="STRING" id="632955.GCA_000829675_02655"/>
<keyword evidence="3" id="KW-1185">Reference proteome</keyword>
<dbReference type="AlphaFoldDB" id="S3MPW6"/>
<evidence type="ECO:0000313" key="2">
    <source>
        <dbReference type="EMBL" id="EPF69975.1"/>
    </source>
</evidence>
<dbReference type="Proteomes" id="UP000014568">
    <property type="component" value="Unassembled WGS sequence"/>
</dbReference>
<comment type="caution">
    <text evidence="2">The sequence shown here is derived from an EMBL/GenBank/DDBJ whole genome shotgun (WGS) entry which is preliminary data.</text>
</comment>
<organism evidence="2 3">
    <name type="scientific">Acinetobacter rudis CIP 110305</name>
    <dbReference type="NCBI Taxonomy" id="421052"/>
    <lineage>
        <taxon>Bacteria</taxon>
        <taxon>Pseudomonadati</taxon>
        <taxon>Pseudomonadota</taxon>
        <taxon>Gammaproteobacteria</taxon>
        <taxon>Moraxellales</taxon>
        <taxon>Moraxellaceae</taxon>
        <taxon>Acinetobacter</taxon>
    </lineage>
</organism>
<evidence type="ECO:0000313" key="3">
    <source>
        <dbReference type="Proteomes" id="UP000014568"/>
    </source>
</evidence>
<protein>
    <recommendedName>
        <fullName evidence="1">Spore protein YkvP/CgeB glycosyl transferase-like domain-containing protein</fullName>
    </recommendedName>
</protein>
<dbReference type="EMBL" id="ATGI01000039">
    <property type="protein sequence ID" value="EPF69975.1"/>
    <property type="molecule type" value="Genomic_DNA"/>
</dbReference>
<dbReference type="OrthoDB" id="8756565at2"/>
<dbReference type="Pfam" id="PF13524">
    <property type="entry name" value="Glyco_trans_1_2"/>
    <property type="match status" value="1"/>
</dbReference>
<dbReference type="HOGENOM" id="CLU_843967_0_0_6"/>
<sequence>MPPFTPSPQKYTLDILCVLDDFTRKTLALEPYVNLDFAHPKNLPLFYKKYDFLLVESTWLGNQTQWKHKVANYPEHPERNNLQLVKLVNWAKNRNIPTIFWNKEDPFHFEQFIQSAQLFDYIFTTDMNLIGQYQARCPHSKIAVLPFPFQPKIHYPAPFEQIQTRSSIFIGSYIRHMHHERREWQDLCFEAAAPFGLTIVDRHAKLAKTNKDYQFPKLDQLVYKTAVDYRKTASLNHEYQQSINVNTITNSPTMFSRRLIEIMACNRLVISNPSNAIDHLFPELCETIETSEQATALFEQLQYGYSPAQIEKVNAAREHVFQHYTLRSWLKYLLISCKIDHAYSELPKQDYLFNI</sequence>
<dbReference type="eggNOG" id="COG4641">
    <property type="taxonomic scope" value="Bacteria"/>
</dbReference>
<dbReference type="PATRIC" id="fig|421052.3.peg.3471"/>
<evidence type="ECO:0000259" key="1">
    <source>
        <dbReference type="Pfam" id="PF13524"/>
    </source>
</evidence>
<feature type="domain" description="Spore protein YkvP/CgeB glycosyl transferase-like" evidence="1">
    <location>
        <begin position="220"/>
        <end position="334"/>
    </location>
</feature>
<proteinExistence type="predicted"/>
<reference evidence="2 3" key="1">
    <citation type="submission" date="2013-06" db="EMBL/GenBank/DDBJ databases">
        <title>The Genome Sequence of Acinetobacter rudis CIP 110305.</title>
        <authorList>
            <consortium name="The Broad Institute Genome Sequencing Platform"/>
            <consortium name="The Broad Institute Genome Sequencing Center for Infectious Disease"/>
            <person name="Cerqueira G."/>
            <person name="Feldgarden M."/>
            <person name="Courvalin P."/>
            <person name="Perichon B."/>
            <person name="Grillot-Courvalin C."/>
            <person name="Clermont D."/>
            <person name="Rocha E."/>
            <person name="Yoon E.-J."/>
            <person name="Nemec A."/>
            <person name="Young S.K."/>
            <person name="Zeng Q."/>
            <person name="Gargeya S."/>
            <person name="Fitzgerald M."/>
            <person name="Abouelleil A."/>
            <person name="Alvarado L."/>
            <person name="Berlin A.M."/>
            <person name="Chapman S.B."/>
            <person name="Dewar J."/>
            <person name="Goldberg J."/>
            <person name="Griggs A."/>
            <person name="Gujja S."/>
            <person name="Hansen M."/>
            <person name="Howarth C."/>
            <person name="Imamovic A."/>
            <person name="Larimer J."/>
            <person name="McCowan C."/>
            <person name="Murphy C."/>
            <person name="Pearson M."/>
            <person name="Priest M."/>
            <person name="Roberts A."/>
            <person name="Saif S."/>
            <person name="Shea T."/>
            <person name="Sykes S."/>
            <person name="Wortman J."/>
            <person name="Nusbaum C."/>
            <person name="Birren B."/>
        </authorList>
    </citation>
    <scope>NUCLEOTIDE SEQUENCE [LARGE SCALE GENOMIC DNA]</scope>
    <source>
        <strain evidence="2 3">CIP 110305</strain>
    </source>
</reference>
<accession>S3MPW6</accession>